<name>A0A9W9G6W5_9EURO</name>
<reference evidence="1" key="1">
    <citation type="submission" date="2022-11" db="EMBL/GenBank/DDBJ databases">
        <authorList>
            <person name="Petersen C."/>
        </authorList>
    </citation>
    <scope>NUCLEOTIDE SEQUENCE</scope>
    <source>
        <strain evidence="1">IBT 30069</strain>
    </source>
</reference>
<protein>
    <submittedName>
        <fullName evidence="1">Uncharacterized protein</fullName>
    </submittedName>
</protein>
<dbReference type="EMBL" id="JAPQKH010000002">
    <property type="protein sequence ID" value="KAJ5113274.1"/>
    <property type="molecule type" value="Genomic_DNA"/>
</dbReference>
<proteinExistence type="predicted"/>
<gene>
    <name evidence="1" type="ORF">N7456_001808</name>
</gene>
<organism evidence="1 2">
    <name type="scientific">Penicillium angulare</name>
    <dbReference type="NCBI Taxonomy" id="116970"/>
    <lineage>
        <taxon>Eukaryota</taxon>
        <taxon>Fungi</taxon>
        <taxon>Dikarya</taxon>
        <taxon>Ascomycota</taxon>
        <taxon>Pezizomycotina</taxon>
        <taxon>Eurotiomycetes</taxon>
        <taxon>Eurotiomycetidae</taxon>
        <taxon>Eurotiales</taxon>
        <taxon>Aspergillaceae</taxon>
        <taxon>Penicillium</taxon>
    </lineage>
</organism>
<dbReference type="AlphaFoldDB" id="A0A9W9G6W5"/>
<evidence type="ECO:0000313" key="1">
    <source>
        <dbReference type="EMBL" id="KAJ5113274.1"/>
    </source>
</evidence>
<comment type="caution">
    <text evidence="1">The sequence shown here is derived from an EMBL/GenBank/DDBJ whole genome shotgun (WGS) entry which is preliminary data.</text>
</comment>
<reference evidence="1" key="2">
    <citation type="journal article" date="2023" name="IMA Fungus">
        <title>Comparative genomic study of the Penicillium genus elucidates a diverse pangenome and 15 lateral gene transfer events.</title>
        <authorList>
            <person name="Petersen C."/>
            <person name="Sorensen T."/>
            <person name="Nielsen M.R."/>
            <person name="Sondergaard T.E."/>
            <person name="Sorensen J.L."/>
            <person name="Fitzpatrick D.A."/>
            <person name="Frisvad J.C."/>
            <person name="Nielsen K.L."/>
        </authorList>
    </citation>
    <scope>NUCLEOTIDE SEQUENCE</scope>
    <source>
        <strain evidence="1">IBT 30069</strain>
    </source>
</reference>
<dbReference type="OrthoDB" id="5315444at2759"/>
<keyword evidence="2" id="KW-1185">Reference proteome</keyword>
<sequence length="175" mass="20172">MPHYMKKKPISVSYTEVKKSGSLEHAVDGFWNLVLHEYFTSSLDFGIVPQRRPNDAVGLRADLTIRHVRGDPAKFSTVMVFENKRREFEGRDGEWRQAFTQLTAYLLSVAKKQAPMTLYGAVAIGRYVRFYAMEAGDTLPRDLFPNTDSQPYEVKDHEEEIHKILEWLVTESQTS</sequence>
<accession>A0A9W9G6W5</accession>
<dbReference type="Proteomes" id="UP001149165">
    <property type="component" value="Unassembled WGS sequence"/>
</dbReference>
<evidence type="ECO:0000313" key="2">
    <source>
        <dbReference type="Proteomes" id="UP001149165"/>
    </source>
</evidence>